<dbReference type="EMBL" id="FLRD01000084">
    <property type="protein sequence ID" value="SBT35540.1"/>
    <property type="molecule type" value="Genomic_DNA"/>
</dbReference>
<protein>
    <submittedName>
        <fullName evidence="2">Uncharacterized protein</fullName>
    </submittedName>
</protein>
<name>A0A1A8YV87_PLAOA</name>
<reference evidence="3" key="1">
    <citation type="submission" date="2016-05" db="EMBL/GenBank/DDBJ databases">
        <authorList>
            <person name="Naeem Raeece"/>
        </authorList>
    </citation>
    <scope>NUCLEOTIDE SEQUENCE [LARGE SCALE GENOMIC DNA]</scope>
</reference>
<keyword evidence="3" id="KW-1185">Reference proteome</keyword>
<evidence type="ECO:0000313" key="2">
    <source>
        <dbReference type="EMBL" id="SBT35540.1"/>
    </source>
</evidence>
<organism evidence="2 3">
    <name type="scientific">Plasmodium ovale wallikeri</name>
    <dbReference type="NCBI Taxonomy" id="864142"/>
    <lineage>
        <taxon>Eukaryota</taxon>
        <taxon>Sar</taxon>
        <taxon>Alveolata</taxon>
        <taxon>Apicomplexa</taxon>
        <taxon>Aconoidasida</taxon>
        <taxon>Haemosporida</taxon>
        <taxon>Plasmodiidae</taxon>
        <taxon>Plasmodium</taxon>
        <taxon>Plasmodium (Plasmodium)</taxon>
    </lineage>
</organism>
<dbReference type="AlphaFoldDB" id="A0A1A8YV87"/>
<proteinExistence type="predicted"/>
<feature type="region of interest" description="Disordered" evidence="1">
    <location>
        <begin position="92"/>
        <end position="113"/>
    </location>
</feature>
<evidence type="ECO:0000256" key="1">
    <source>
        <dbReference type="SAM" id="MobiDB-lite"/>
    </source>
</evidence>
<accession>A0A1A8YV87</accession>
<evidence type="ECO:0000313" key="3">
    <source>
        <dbReference type="Proteomes" id="UP000078555"/>
    </source>
</evidence>
<sequence>MEVWHSGGLLRPGNVEEVHNFLNIRTLHALARSHVITRLAFPGHTTRRWEARPPTYRCISAYEHSYAHAFVHPSIHTYIHAYTYKHTRYRLGAGDEGNRKNKKPISRSKLTSY</sequence>
<dbReference type="Proteomes" id="UP000078555">
    <property type="component" value="Unassembled WGS sequence"/>
</dbReference>
<gene>
    <name evidence="2" type="ORF">POVWA1_027890</name>
</gene>